<protein>
    <submittedName>
        <fullName evidence="1">Uncharacterized protein</fullName>
    </submittedName>
</protein>
<evidence type="ECO:0000313" key="2">
    <source>
        <dbReference type="Proteomes" id="UP000031671"/>
    </source>
</evidence>
<proteinExistence type="predicted"/>
<gene>
    <name evidence="1" type="ORF">JCM19231_1886</name>
</gene>
<reference evidence="1 2" key="2">
    <citation type="submission" date="2015-01" db="EMBL/GenBank/DDBJ databases">
        <authorList>
            <consortium name="NBRP consortium"/>
            <person name="Sawabe T."/>
            <person name="Meirelles P."/>
            <person name="Feng G."/>
            <person name="Sayaka M."/>
            <person name="Hattori M."/>
            <person name="Ohkuma M."/>
        </authorList>
    </citation>
    <scope>NUCLEOTIDE SEQUENCE [LARGE SCALE GENOMIC DNA]</scope>
    <source>
        <strain evidence="2">JCM 19231</strain>
    </source>
</reference>
<dbReference type="EMBL" id="BBRZ01000010">
    <property type="protein sequence ID" value="GAM55070.1"/>
    <property type="molecule type" value="Genomic_DNA"/>
</dbReference>
<evidence type="ECO:0000313" key="1">
    <source>
        <dbReference type="EMBL" id="GAM55070.1"/>
    </source>
</evidence>
<accession>A0A0B8NK33</accession>
<sequence>MACSIVVLIHEFECIAILNMSKTHSANMNFAHVDAEEFSL</sequence>
<dbReference type="AlphaFoldDB" id="A0A0B8NK33"/>
<dbReference type="Proteomes" id="UP000031671">
    <property type="component" value="Unassembled WGS sequence"/>
</dbReference>
<name>A0A0B8NK33_9VIBR</name>
<comment type="caution">
    <text evidence="1">The sequence shown here is derived from an EMBL/GenBank/DDBJ whole genome shotgun (WGS) entry which is preliminary data.</text>
</comment>
<organism evidence="1 2">
    <name type="scientific">Vibrio ishigakensis</name>
    <dbReference type="NCBI Taxonomy" id="1481914"/>
    <lineage>
        <taxon>Bacteria</taxon>
        <taxon>Pseudomonadati</taxon>
        <taxon>Pseudomonadota</taxon>
        <taxon>Gammaproteobacteria</taxon>
        <taxon>Vibrionales</taxon>
        <taxon>Vibrionaceae</taxon>
        <taxon>Vibrio</taxon>
    </lineage>
</organism>
<keyword evidence="2" id="KW-1185">Reference proteome</keyword>
<reference evidence="1 2" key="1">
    <citation type="submission" date="2015-01" db="EMBL/GenBank/DDBJ databases">
        <title>Vibrio sp. C1 JCM 19231 whole genome shotgun sequence.</title>
        <authorList>
            <person name="Sawabe T."/>
            <person name="Meirelles P."/>
            <person name="Feng G."/>
            <person name="Sayaka M."/>
            <person name="Hattori M."/>
            <person name="Ohkuma M."/>
        </authorList>
    </citation>
    <scope>NUCLEOTIDE SEQUENCE [LARGE SCALE GENOMIC DNA]</scope>
    <source>
        <strain evidence="2">JCM 19231</strain>
    </source>
</reference>